<gene>
    <name evidence="3" type="ORF">EGH25_05215</name>
</gene>
<name>A0A9Q4GIZ6_9EURY</name>
<organism evidence="3 4">
    <name type="scientific">Halorutilus salinus</name>
    <dbReference type="NCBI Taxonomy" id="2487751"/>
    <lineage>
        <taxon>Archaea</taxon>
        <taxon>Methanobacteriati</taxon>
        <taxon>Methanobacteriota</taxon>
        <taxon>Stenosarchaea group</taxon>
        <taxon>Halobacteria</taxon>
        <taxon>Halorutilales</taxon>
        <taxon>Halorutilaceae</taxon>
        <taxon>Halorutilus</taxon>
    </lineage>
</organism>
<dbReference type="EMBL" id="RKLV01000004">
    <property type="protein sequence ID" value="MCX2818751.1"/>
    <property type="molecule type" value="Genomic_DNA"/>
</dbReference>
<protein>
    <submittedName>
        <fullName evidence="3">DUF58 domain-containing protein</fullName>
    </submittedName>
</protein>
<evidence type="ECO:0000313" key="4">
    <source>
        <dbReference type="Proteomes" id="UP001149411"/>
    </source>
</evidence>
<accession>A0A9Q4GIZ6</accession>
<keyword evidence="4" id="KW-1185">Reference proteome</keyword>
<evidence type="ECO:0000313" key="3">
    <source>
        <dbReference type="EMBL" id="MCX2818751.1"/>
    </source>
</evidence>
<keyword evidence="1" id="KW-0812">Transmembrane</keyword>
<dbReference type="PANTHER" id="PTHR33608">
    <property type="entry name" value="BLL2464 PROTEIN"/>
    <property type="match status" value="1"/>
</dbReference>
<feature type="domain" description="DUF58" evidence="2">
    <location>
        <begin position="205"/>
        <end position="372"/>
    </location>
</feature>
<proteinExistence type="predicted"/>
<dbReference type="PANTHER" id="PTHR33608:SF6">
    <property type="entry name" value="BLL2464 PROTEIN"/>
    <property type="match status" value="1"/>
</dbReference>
<dbReference type="AlphaFoldDB" id="A0A9Q4GIZ6"/>
<dbReference type="InterPro" id="IPR002881">
    <property type="entry name" value="DUF58"/>
</dbReference>
<comment type="caution">
    <text evidence="3">The sequence shown here is derived from an EMBL/GenBank/DDBJ whole genome shotgun (WGS) entry which is preliminary data.</text>
</comment>
<keyword evidence="1" id="KW-0472">Membrane</keyword>
<feature type="transmembrane region" description="Helical" evidence="1">
    <location>
        <begin position="25"/>
        <end position="52"/>
    </location>
</feature>
<evidence type="ECO:0000259" key="2">
    <source>
        <dbReference type="Pfam" id="PF01882"/>
    </source>
</evidence>
<evidence type="ECO:0000256" key="1">
    <source>
        <dbReference type="SAM" id="Phobius"/>
    </source>
</evidence>
<dbReference type="Pfam" id="PF01882">
    <property type="entry name" value="DUF58"/>
    <property type="match status" value="1"/>
</dbReference>
<sequence length="428" mass="47005">MAEEETEDETERDVHTTRRWRGMSALALFAGGAGVIANRPLILLTAAVWVGYAAYPRLAGEPTVDLTVERTVSDDSPGHEDVVRVETTVRNESGFLTDLRFVDGVPPTLSVVSGTPRAATALRPGGSTTFSYEVVAKRGRHSFVPATVVARNLSGSVEVETTAFDETVIECAADIDDVELRKQASQYTGRVLTDEGGSGVEFHGTREYQPGDSISRIDWKRRAQSGELITLEFREERSAKVLLVIDARKQAYVASGDNEPSAVTYSVFAADQLFESLLGSRDSVGLAVVGREDVWLPPSTGDEHRTRARQILTKSPALVPSPPRRSPDEEQFRRLRKRLDSDTQVIFLSPLADDAMVEKARRIDARGNAVSVVSPDVTTDGSPGRKLAQVERESRLSDLRQADIPVVDWDVELPLAKVLAHTREQWSR</sequence>
<reference evidence="3" key="1">
    <citation type="submission" date="2022-09" db="EMBL/GenBank/DDBJ databases">
        <title>Haloadaptaus new haloarchaeum isolated from saline soil.</title>
        <authorList>
            <person name="Duran-Viseras A."/>
            <person name="Sanchez-Porro C."/>
            <person name="Ventosa A."/>
        </authorList>
    </citation>
    <scope>NUCLEOTIDE SEQUENCE</scope>
    <source>
        <strain evidence="3">F3-133</strain>
    </source>
</reference>
<keyword evidence="1" id="KW-1133">Transmembrane helix</keyword>
<dbReference type="RefSeq" id="WP_266086592.1">
    <property type="nucleotide sequence ID" value="NZ_RKLV01000004.1"/>
</dbReference>
<dbReference type="Proteomes" id="UP001149411">
    <property type="component" value="Unassembled WGS sequence"/>
</dbReference>